<evidence type="ECO:0000256" key="9">
    <source>
        <dbReference type="RuleBase" id="RU003872"/>
    </source>
</evidence>
<sequence>MWLLQLPSIPKFSTPFLHGGGILRSAPTATTFPAPSAPCSMPTIRAMKSMQGKVVCATSDKTLAVEVVRLAPHPKYKRRVRKKKKYQAHDPDNQFKVGDIVQLLKSRPISKTKTFVAVSVPKKDSTNNPVDDSASDIGIPLESFINLQNFALKACSALFAIGEGRGIHECVIRTGWERNFFVGATVIDMYAKCGCLIEARHVFNKIVVRDAVLWNSILAAYAWNGHLDESLALCRYMVVTGVRPTEATLVIVISSSADIACLPHGKEIHGFAWRHGFHSNDKVKTALIDMYAKWVL</sequence>
<dbReference type="InterPro" id="IPR011990">
    <property type="entry name" value="TPR-like_helical_dom_sf"/>
</dbReference>
<keyword evidence="2" id="KW-0699">rRNA-binding</keyword>
<dbReference type="Gene3D" id="1.25.40.10">
    <property type="entry name" value="Tetratricopeptide repeat domain"/>
    <property type="match status" value="1"/>
</dbReference>
<evidence type="ECO:0000256" key="3">
    <source>
        <dbReference type="ARBA" id="ARBA00022737"/>
    </source>
</evidence>
<dbReference type="PROSITE" id="PS51375">
    <property type="entry name" value="PPR"/>
    <property type="match status" value="1"/>
</dbReference>
<dbReference type="Pfam" id="PF13041">
    <property type="entry name" value="PPR_2"/>
    <property type="match status" value="1"/>
</dbReference>
<dbReference type="EMBL" id="SDMP01000016">
    <property type="protein sequence ID" value="RYR01711.1"/>
    <property type="molecule type" value="Genomic_DNA"/>
</dbReference>
<reference evidence="10 11" key="1">
    <citation type="submission" date="2019-01" db="EMBL/GenBank/DDBJ databases">
        <title>Sequencing of cultivated peanut Arachis hypogaea provides insights into genome evolution and oil improvement.</title>
        <authorList>
            <person name="Chen X."/>
        </authorList>
    </citation>
    <scope>NUCLEOTIDE SEQUENCE [LARGE SCALE GENOMIC DNA]</scope>
    <source>
        <strain evidence="11">cv. Fuhuasheng</strain>
        <tissue evidence="10">Leaves</tissue>
    </source>
</reference>
<dbReference type="Gene3D" id="2.40.50.140">
    <property type="entry name" value="Nucleic acid-binding proteins"/>
    <property type="match status" value="1"/>
</dbReference>
<comment type="similarity">
    <text evidence="1 9">Belongs to the universal ribosomal protein uS17 family.</text>
</comment>
<dbReference type="GO" id="GO:0019843">
    <property type="term" value="F:rRNA binding"/>
    <property type="evidence" value="ECO:0007669"/>
    <property type="project" value="UniProtKB-KW"/>
</dbReference>
<dbReference type="AlphaFoldDB" id="A0A444YIH7"/>
<evidence type="ECO:0000256" key="4">
    <source>
        <dbReference type="ARBA" id="ARBA00022884"/>
    </source>
</evidence>
<dbReference type="GO" id="GO:0006412">
    <property type="term" value="P:translation"/>
    <property type="evidence" value="ECO:0007669"/>
    <property type="project" value="InterPro"/>
</dbReference>
<dbReference type="PROSITE" id="PS00056">
    <property type="entry name" value="RIBOSOMAL_S17"/>
    <property type="match status" value="1"/>
</dbReference>
<protein>
    <recommendedName>
        <fullName evidence="7">Small ribosomal subunit protein uS17c</fullName>
    </recommendedName>
</protein>
<dbReference type="Proteomes" id="UP000289738">
    <property type="component" value="Chromosome B06"/>
</dbReference>
<keyword evidence="11" id="KW-1185">Reference proteome</keyword>
<proteinExistence type="inferred from homology"/>
<keyword evidence="5 9" id="KW-0689">Ribosomal protein</keyword>
<organism evidence="10 11">
    <name type="scientific">Arachis hypogaea</name>
    <name type="common">Peanut</name>
    <dbReference type="NCBI Taxonomy" id="3818"/>
    <lineage>
        <taxon>Eukaryota</taxon>
        <taxon>Viridiplantae</taxon>
        <taxon>Streptophyta</taxon>
        <taxon>Embryophyta</taxon>
        <taxon>Tracheophyta</taxon>
        <taxon>Spermatophyta</taxon>
        <taxon>Magnoliopsida</taxon>
        <taxon>eudicotyledons</taxon>
        <taxon>Gunneridae</taxon>
        <taxon>Pentapetalae</taxon>
        <taxon>rosids</taxon>
        <taxon>fabids</taxon>
        <taxon>Fabales</taxon>
        <taxon>Fabaceae</taxon>
        <taxon>Papilionoideae</taxon>
        <taxon>50 kb inversion clade</taxon>
        <taxon>dalbergioids sensu lato</taxon>
        <taxon>Dalbergieae</taxon>
        <taxon>Pterocarpus clade</taxon>
        <taxon>Arachis</taxon>
    </lineage>
</organism>
<comment type="caution">
    <text evidence="10">The sequence shown here is derived from an EMBL/GenBank/DDBJ whole genome shotgun (WGS) entry which is preliminary data.</text>
</comment>
<dbReference type="GO" id="GO:0009451">
    <property type="term" value="P:RNA modification"/>
    <property type="evidence" value="ECO:0007669"/>
    <property type="project" value="InterPro"/>
</dbReference>
<evidence type="ECO:0000313" key="11">
    <source>
        <dbReference type="Proteomes" id="UP000289738"/>
    </source>
</evidence>
<evidence type="ECO:0000256" key="6">
    <source>
        <dbReference type="ARBA" id="ARBA00023274"/>
    </source>
</evidence>
<dbReference type="InterPro" id="IPR019979">
    <property type="entry name" value="Ribosomal_uS17_CS"/>
</dbReference>
<evidence type="ECO:0000256" key="1">
    <source>
        <dbReference type="ARBA" id="ARBA00010254"/>
    </source>
</evidence>
<name>A0A444YIH7_ARAHY</name>
<evidence type="ECO:0000256" key="5">
    <source>
        <dbReference type="ARBA" id="ARBA00022980"/>
    </source>
</evidence>
<dbReference type="GO" id="GO:1990904">
    <property type="term" value="C:ribonucleoprotein complex"/>
    <property type="evidence" value="ECO:0007669"/>
    <property type="project" value="UniProtKB-KW"/>
</dbReference>
<dbReference type="FunFam" id="1.25.40.10:FF:000285">
    <property type="entry name" value="Pentatricopeptide repeat-containing protein, chloroplastic"/>
    <property type="match status" value="1"/>
</dbReference>
<dbReference type="PANTHER" id="PTHR24015">
    <property type="entry name" value="OS07G0578800 PROTEIN-RELATED"/>
    <property type="match status" value="1"/>
</dbReference>
<evidence type="ECO:0000256" key="7">
    <source>
        <dbReference type="ARBA" id="ARBA00035251"/>
    </source>
</evidence>
<dbReference type="GO" id="GO:0003735">
    <property type="term" value="F:structural constituent of ribosome"/>
    <property type="evidence" value="ECO:0007669"/>
    <property type="project" value="InterPro"/>
</dbReference>
<accession>A0A444YIH7</accession>
<dbReference type="PANTHER" id="PTHR24015:SF548">
    <property type="entry name" value="OS08G0340900 PROTEIN"/>
    <property type="match status" value="1"/>
</dbReference>
<dbReference type="CDD" id="cd00364">
    <property type="entry name" value="Ribosomal_uS17"/>
    <property type="match status" value="1"/>
</dbReference>
<evidence type="ECO:0000256" key="8">
    <source>
        <dbReference type="PROSITE-ProRule" id="PRU00708"/>
    </source>
</evidence>
<keyword evidence="6 9" id="KW-0687">Ribonucleoprotein</keyword>
<dbReference type="STRING" id="3818.A0A444YIH7"/>
<keyword evidence="3" id="KW-0677">Repeat</keyword>
<gene>
    <name evidence="10" type="ORF">Ahy_B06g080577</name>
</gene>
<feature type="repeat" description="PPR" evidence="8">
    <location>
        <begin position="210"/>
        <end position="244"/>
    </location>
</feature>
<dbReference type="InterPro" id="IPR000266">
    <property type="entry name" value="Ribosomal_uS17"/>
</dbReference>
<dbReference type="PRINTS" id="PR00973">
    <property type="entry name" value="RIBOSOMALS17"/>
</dbReference>
<dbReference type="InterPro" id="IPR012340">
    <property type="entry name" value="NA-bd_OB-fold"/>
</dbReference>
<dbReference type="Pfam" id="PF01535">
    <property type="entry name" value="PPR"/>
    <property type="match status" value="1"/>
</dbReference>
<dbReference type="GO" id="GO:0005840">
    <property type="term" value="C:ribosome"/>
    <property type="evidence" value="ECO:0007669"/>
    <property type="project" value="UniProtKB-KW"/>
</dbReference>
<dbReference type="InterPro" id="IPR019984">
    <property type="entry name" value="Ribosomal_uS17_bact/chlr"/>
</dbReference>
<keyword evidence="4" id="KW-0694">RNA-binding</keyword>
<dbReference type="HAMAP" id="MF_01345_B">
    <property type="entry name" value="Ribosomal_uS17_B"/>
    <property type="match status" value="1"/>
</dbReference>
<dbReference type="SUPFAM" id="SSF50249">
    <property type="entry name" value="Nucleic acid-binding proteins"/>
    <property type="match status" value="1"/>
</dbReference>
<dbReference type="InterPro" id="IPR046960">
    <property type="entry name" value="PPR_At4g14850-like_plant"/>
</dbReference>
<evidence type="ECO:0000256" key="2">
    <source>
        <dbReference type="ARBA" id="ARBA00022730"/>
    </source>
</evidence>
<evidence type="ECO:0000313" key="10">
    <source>
        <dbReference type="EMBL" id="RYR01711.1"/>
    </source>
</evidence>
<dbReference type="InterPro" id="IPR002885">
    <property type="entry name" value="PPR_rpt"/>
</dbReference>
<dbReference type="Pfam" id="PF00366">
    <property type="entry name" value="Ribosomal_S17"/>
    <property type="match status" value="1"/>
</dbReference>
<dbReference type="NCBIfam" id="NF004123">
    <property type="entry name" value="PRK05610.1"/>
    <property type="match status" value="1"/>
</dbReference>